<evidence type="ECO:0000313" key="3">
    <source>
        <dbReference type="EMBL" id="AUX38972.1"/>
    </source>
</evidence>
<dbReference type="Pfam" id="PF17517">
    <property type="entry name" value="IgGFc_binding"/>
    <property type="match status" value="1"/>
</dbReference>
<evidence type="ECO:0000256" key="1">
    <source>
        <dbReference type="SAM" id="MobiDB-lite"/>
    </source>
</evidence>
<organism evidence="3 4">
    <name type="scientific">Sorangium cellulosum</name>
    <name type="common">Polyangium cellulosum</name>
    <dbReference type="NCBI Taxonomy" id="56"/>
    <lineage>
        <taxon>Bacteria</taxon>
        <taxon>Pseudomonadati</taxon>
        <taxon>Myxococcota</taxon>
        <taxon>Polyangia</taxon>
        <taxon>Polyangiales</taxon>
        <taxon>Polyangiaceae</taxon>
        <taxon>Sorangium</taxon>
    </lineage>
</organism>
<feature type="compositionally biased region" description="Gly residues" evidence="1">
    <location>
        <begin position="18"/>
        <end position="48"/>
    </location>
</feature>
<dbReference type="AlphaFoldDB" id="A0A2L0EI52"/>
<dbReference type="EMBL" id="CP012673">
    <property type="protein sequence ID" value="AUX38972.1"/>
    <property type="molecule type" value="Genomic_DNA"/>
</dbReference>
<protein>
    <recommendedName>
        <fullName evidence="2">IgGFc-binding protein N-terminal domain-containing protein</fullName>
    </recommendedName>
</protein>
<evidence type="ECO:0000313" key="4">
    <source>
        <dbReference type="Proteomes" id="UP000238348"/>
    </source>
</evidence>
<reference evidence="3 4" key="1">
    <citation type="submission" date="2015-09" db="EMBL/GenBank/DDBJ databases">
        <title>Sorangium comparison.</title>
        <authorList>
            <person name="Zaburannyi N."/>
            <person name="Bunk B."/>
            <person name="Overmann J."/>
            <person name="Mueller R."/>
        </authorList>
    </citation>
    <scope>NUCLEOTIDE SEQUENCE [LARGE SCALE GENOMIC DNA]</scope>
    <source>
        <strain evidence="3 4">So ce26</strain>
    </source>
</reference>
<gene>
    <name evidence="3" type="ORF">SOCE26_003540</name>
</gene>
<sequence length="540" mass="55290">MMLLAGACAAERSPDAPAGGGATAANPGGSGGDSPSGLGGSGGSGGAPGVDDDPQTCADAAVRKSYIGCDFWPTVTANPVEEIFDYAVVVANAGRETAEVTVTRAGASVAAAEVPPGGLATLYLPWVFELKGSFSDDGCSGLEDGVPSSVRAAGGAYHLTSTRPVAVYQFNPIEYAGQGGPPGKDWQSCQDRFCLDDSPAPCFSHTNDASLLFPSTALTGNYRITNYSTLSNYMSGSVFTITGTEDGTNVTVKLSSRAMLAAAGGIPATGPGGSLDLSVDAGDVVELVGVTGTDLGGSLVTATKPVQVLAVAYCAMVPRDVRACDHLEESVVPVETLGRRYIVNVPTGPSGQLPGHVVSLYGNVDGTTLSYPSGRPPGAPTTLDAGDVVELGVVTNNFEVIGDHEFAVNSYLLGAQLIEPLVPSGSQKGDPSQTVVVAVEQYRHKYVFLAPLDYDESYVDIVQPPGATILLDGEEVREPFRPISADFGVVRAKLGPGNAGAHVLTATSPVGLQVIGYGSYTSYNYPGGIDLKPIAPPPPR</sequence>
<proteinExistence type="predicted"/>
<dbReference type="RefSeq" id="WP_234023296.1">
    <property type="nucleotide sequence ID" value="NZ_CP012673.1"/>
</dbReference>
<feature type="domain" description="IgGFc-binding protein N-terminal" evidence="2">
    <location>
        <begin position="208"/>
        <end position="516"/>
    </location>
</feature>
<dbReference type="Proteomes" id="UP000238348">
    <property type="component" value="Chromosome"/>
</dbReference>
<dbReference type="PANTHER" id="PTHR46534:SF1">
    <property type="entry name" value="IGGFC-BINDING PROTEIN N-TERMINAL DOMAIN-CONTAINING PROTEIN"/>
    <property type="match status" value="1"/>
</dbReference>
<name>A0A2L0EI52_SORCE</name>
<dbReference type="PANTHER" id="PTHR46534">
    <property type="entry name" value="IGGFC_BINDING DOMAIN-CONTAINING PROTEIN"/>
    <property type="match status" value="1"/>
</dbReference>
<accession>A0A2L0EI52</accession>
<dbReference type="InterPro" id="IPR035234">
    <property type="entry name" value="IgGFc-bd_N"/>
</dbReference>
<evidence type="ECO:0000259" key="2">
    <source>
        <dbReference type="Pfam" id="PF17517"/>
    </source>
</evidence>
<feature type="region of interest" description="Disordered" evidence="1">
    <location>
        <begin position="1"/>
        <end position="55"/>
    </location>
</feature>